<reference evidence="8" key="1">
    <citation type="submission" date="2020-04" db="EMBL/GenBank/DDBJ databases">
        <title>Deep metagenomics examines the oral microbiome during advanced dental caries in children, revealing novel taxa and co-occurrences with host molecules.</title>
        <authorList>
            <person name="Baker J.L."/>
            <person name="Morton J.T."/>
            <person name="Dinis M."/>
            <person name="Alvarez R."/>
            <person name="Tran N.C."/>
            <person name="Knight R."/>
            <person name="Edlund A."/>
        </authorList>
    </citation>
    <scope>NUCLEOTIDE SEQUENCE</scope>
    <source>
        <strain evidence="8">JCVI_34_bin.1</strain>
    </source>
</reference>
<keyword evidence="2" id="KW-1003">Cell membrane</keyword>
<comment type="caution">
    <text evidence="8">The sequence shown here is derived from an EMBL/GenBank/DDBJ whole genome shotgun (WGS) entry which is preliminary data.</text>
</comment>
<feature type="transmembrane region" description="Helical" evidence="6">
    <location>
        <begin position="354"/>
        <end position="375"/>
    </location>
</feature>
<dbReference type="InterPro" id="IPR051449">
    <property type="entry name" value="ABC-2_transporter_component"/>
</dbReference>
<feature type="transmembrane region" description="Helical" evidence="6">
    <location>
        <begin position="190"/>
        <end position="209"/>
    </location>
</feature>
<evidence type="ECO:0000256" key="4">
    <source>
        <dbReference type="ARBA" id="ARBA00022989"/>
    </source>
</evidence>
<evidence type="ECO:0000256" key="5">
    <source>
        <dbReference type="ARBA" id="ARBA00023136"/>
    </source>
</evidence>
<evidence type="ECO:0000256" key="6">
    <source>
        <dbReference type="SAM" id="Phobius"/>
    </source>
</evidence>
<dbReference type="Proteomes" id="UP000704068">
    <property type="component" value="Unassembled WGS sequence"/>
</dbReference>
<evidence type="ECO:0000313" key="9">
    <source>
        <dbReference type="Proteomes" id="UP000704068"/>
    </source>
</evidence>
<dbReference type="Pfam" id="PF12698">
    <property type="entry name" value="ABC2_membrane_3"/>
    <property type="match status" value="1"/>
</dbReference>
<dbReference type="Gene3D" id="3.40.1710.10">
    <property type="entry name" value="abc type-2 transporter like domain"/>
    <property type="match status" value="1"/>
</dbReference>
<evidence type="ECO:0000259" key="7">
    <source>
        <dbReference type="Pfam" id="PF12698"/>
    </source>
</evidence>
<keyword evidence="5 6" id="KW-0472">Membrane</keyword>
<feature type="transmembrane region" description="Helical" evidence="6">
    <location>
        <begin position="20"/>
        <end position="41"/>
    </location>
</feature>
<dbReference type="GO" id="GO:0140359">
    <property type="term" value="F:ABC-type transporter activity"/>
    <property type="evidence" value="ECO:0007669"/>
    <property type="project" value="InterPro"/>
</dbReference>
<evidence type="ECO:0000313" key="8">
    <source>
        <dbReference type="EMBL" id="MBF0970709.1"/>
    </source>
</evidence>
<keyword evidence="3 6" id="KW-0812">Transmembrane</keyword>
<dbReference type="EMBL" id="JABZGR010000020">
    <property type="protein sequence ID" value="MBF0970709.1"/>
    <property type="molecule type" value="Genomic_DNA"/>
</dbReference>
<feature type="domain" description="ABC-2 type transporter transmembrane" evidence="7">
    <location>
        <begin position="21"/>
        <end position="371"/>
    </location>
</feature>
<protein>
    <submittedName>
        <fullName evidence="8">ABC transporter permease</fullName>
    </submittedName>
</protein>
<evidence type="ECO:0000256" key="3">
    <source>
        <dbReference type="ARBA" id="ARBA00022692"/>
    </source>
</evidence>
<accession>A0A929RZ41</accession>
<evidence type="ECO:0000256" key="2">
    <source>
        <dbReference type="ARBA" id="ARBA00022475"/>
    </source>
</evidence>
<evidence type="ECO:0000256" key="1">
    <source>
        <dbReference type="ARBA" id="ARBA00004651"/>
    </source>
</evidence>
<keyword evidence="4 6" id="KW-1133">Transmembrane helix</keyword>
<proteinExistence type="predicted"/>
<dbReference type="GO" id="GO:0005886">
    <property type="term" value="C:plasma membrane"/>
    <property type="evidence" value="ECO:0007669"/>
    <property type="project" value="UniProtKB-SubCell"/>
</dbReference>
<dbReference type="RefSeq" id="WP_303764319.1">
    <property type="nucleotide sequence ID" value="NZ_JABZGR010000020.1"/>
</dbReference>
<comment type="subcellular location">
    <subcellularLocation>
        <location evidence="1">Cell membrane</location>
        <topology evidence="1">Multi-pass membrane protein</topology>
    </subcellularLocation>
</comment>
<dbReference type="AlphaFoldDB" id="A0A929RZ41"/>
<feature type="transmembrane region" description="Helical" evidence="6">
    <location>
        <begin position="270"/>
        <end position="290"/>
    </location>
</feature>
<organism evidence="8 9">
    <name type="scientific">Alloprevotella tannerae</name>
    <dbReference type="NCBI Taxonomy" id="76122"/>
    <lineage>
        <taxon>Bacteria</taxon>
        <taxon>Pseudomonadati</taxon>
        <taxon>Bacteroidota</taxon>
        <taxon>Bacteroidia</taxon>
        <taxon>Bacteroidales</taxon>
        <taxon>Prevotellaceae</taxon>
        <taxon>Alloprevotella</taxon>
    </lineage>
</organism>
<name>A0A929RZ41_9BACT</name>
<feature type="transmembrane region" description="Helical" evidence="6">
    <location>
        <begin position="236"/>
        <end position="258"/>
    </location>
</feature>
<dbReference type="PANTHER" id="PTHR30294">
    <property type="entry name" value="MEMBRANE COMPONENT OF ABC TRANSPORTER YHHJ-RELATED"/>
    <property type="match status" value="1"/>
</dbReference>
<sequence length="386" mass="43066">MRSLWSVALREYKRLLHQPIYWFGVVLAPLFCCLFFTTLMWQGLPTDLPMGVIDEDNTPTTRALLRNLDAFQQSEIVAAYPNVTEARRAMQEGKIYGFFYIPKGVTKQATRGDQPTISFYSNMSYFMGGAFASRDMRMMSELAAAAATQKTLRAKGATEQQALAFIQPVVIDTHPIGNPWLNYNIYLSNVILYGILGIFVFMLTVYSLGSEIKQATARQWLSEAKWNMLTALSGKLLPQTMAFFFTASCFNVILYGFLHFPCHSGFMQMTIVALLFIIACQGLAVGMFTLLPSLRLGLSFASLWGVLSVSICGMAFPCMAMDAPLQGLAYLFPLRYYYLLYVNGALDGYDLSNALPFIGGLIAFACIPLVAAPFLKKEVLTIKYQP</sequence>
<dbReference type="InterPro" id="IPR013525">
    <property type="entry name" value="ABC2_TM"/>
</dbReference>
<dbReference type="PANTHER" id="PTHR30294:SF47">
    <property type="entry name" value="INNER MEMBRANE TRANSPORT PERMEASE YHHJ"/>
    <property type="match status" value="1"/>
</dbReference>
<feature type="transmembrane region" description="Helical" evidence="6">
    <location>
        <begin position="296"/>
        <end position="316"/>
    </location>
</feature>
<gene>
    <name evidence="8" type="ORF">HXK21_06670</name>
</gene>